<dbReference type="EMBL" id="LAZR01042770">
    <property type="protein sequence ID" value="KKL08715.1"/>
    <property type="molecule type" value="Genomic_DNA"/>
</dbReference>
<comment type="caution">
    <text evidence="3">The sequence shown here is derived from an EMBL/GenBank/DDBJ whole genome shotgun (WGS) entry which is preliminary data.</text>
</comment>
<dbReference type="Gene3D" id="1.10.260.40">
    <property type="entry name" value="lambda repressor-like DNA-binding domains"/>
    <property type="match status" value="1"/>
</dbReference>
<keyword evidence="1" id="KW-0812">Transmembrane</keyword>
<name>A0A0F9AH45_9ZZZZ</name>
<reference evidence="3" key="1">
    <citation type="journal article" date="2015" name="Nature">
        <title>Complex archaea that bridge the gap between prokaryotes and eukaryotes.</title>
        <authorList>
            <person name="Spang A."/>
            <person name="Saw J.H."/>
            <person name="Jorgensen S.L."/>
            <person name="Zaremba-Niedzwiedzka K."/>
            <person name="Martijn J."/>
            <person name="Lind A.E."/>
            <person name="van Eijk R."/>
            <person name="Schleper C."/>
            <person name="Guy L."/>
            <person name="Ettema T.J."/>
        </authorList>
    </citation>
    <scope>NUCLEOTIDE SEQUENCE</scope>
</reference>
<dbReference type="SUPFAM" id="SSF54184">
    <property type="entry name" value="Penicillin-binding protein 2x (pbp-2x), c-terminal domain"/>
    <property type="match status" value="1"/>
</dbReference>
<feature type="domain" description="PASTA" evidence="2">
    <location>
        <begin position="161"/>
        <end position="226"/>
    </location>
</feature>
<feature type="transmembrane region" description="Helical" evidence="1">
    <location>
        <begin position="99"/>
        <end position="123"/>
    </location>
</feature>
<dbReference type="InterPro" id="IPR050400">
    <property type="entry name" value="Bact_Cytoskel_RodZ"/>
</dbReference>
<dbReference type="Pfam" id="PF13413">
    <property type="entry name" value="HTH_25"/>
    <property type="match status" value="1"/>
</dbReference>
<evidence type="ECO:0000256" key="1">
    <source>
        <dbReference type="SAM" id="Phobius"/>
    </source>
</evidence>
<keyword evidence="1" id="KW-0472">Membrane</keyword>
<sequence>MEEARISPLGETLRRARQARGVTVEDAQRATRIPRRYLEALEEENFALLPAPVYARGFLRSYSGYLGLDPAELLPFFPVGHVDEPKLEPLPEVRRPRTWSLSGVLAVVVVGALILLVIALYSIGRESGGGSLLGSELAAVGESAPDVVVPPEGQPPAGEAGVTQALPDLVGHSLEEAIAVVEEAGTGYVVIGVREGEVPLGQVVDQQPPPGTIVQPGDLVTLIVSR</sequence>
<dbReference type="AlphaFoldDB" id="A0A0F9AH45"/>
<dbReference type="Gene3D" id="3.30.10.20">
    <property type="match status" value="1"/>
</dbReference>
<gene>
    <name evidence="3" type="ORF">LCGC14_2573080</name>
</gene>
<protein>
    <recommendedName>
        <fullName evidence="2">PASTA domain-containing protein</fullName>
    </recommendedName>
</protein>
<evidence type="ECO:0000313" key="3">
    <source>
        <dbReference type="EMBL" id="KKL08715.1"/>
    </source>
</evidence>
<evidence type="ECO:0000259" key="2">
    <source>
        <dbReference type="PROSITE" id="PS51178"/>
    </source>
</evidence>
<accession>A0A0F9AH45</accession>
<dbReference type="PANTHER" id="PTHR34475:SF1">
    <property type="entry name" value="CYTOSKELETON PROTEIN RODZ"/>
    <property type="match status" value="1"/>
</dbReference>
<dbReference type="Pfam" id="PF03793">
    <property type="entry name" value="PASTA"/>
    <property type="match status" value="1"/>
</dbReference>
<proteinExistence type="predicted"/>
<dbReference type="PROSITE" id="PS51178">
    <property type="entry name" value="PASTA"/>
    <property type="match status" value="1"/>
</dbReference>
<keyword evidence="1" id="KW-1133">Transmembrane helix</keyword>
<dbReference type="SMART" id="SM00740">
    <property type="entry name" value="PASTA"/>
    <property type="match status" value="1"/>
</dbReference>
<dbReference type="SUPFAM" id="SSF47413">
    <property type="entry name" value="lambda repressor-like DNA-binding domains"/>
    <property type="match status" value="1"/>
</dbReference>
<dbReference type="PANTHER" id="PTHR34475">
    <property type="match status" value="1"/>
</dbReference>
<dbReference type="CDD" id="cd06577">
    <property type="entry name" value="PASTA_pknB"/>
    <property type="match status" value="1"/>
</dbReference>
<dbReference type="InterPro" id="IPR005543">
    <property type="entry name" value="PASTA_dom"/>
</dbReference>
<dbReference type="InterPro" id="IPR010982">
    <property type="entry name" value="Lambda_DNA-bd_dom_sf"/>
</dbReference>
<organism evidence="3">
    <name type="scientific">marine sediment metagenome</name>
    <dbReference type="NCBI Taxonomy" id="412755"/>
    <lineage>
        <taxon>unclassified sequences</taxon>
        <taxon>metagenomes</taxon>
        <taxon>ecological metagenomes</taxon>
    </lineage>
</organism>
<dbReference type="GO" id="GO:0003677">
    <property type="term" value="F:DNA binding"/>
    <property type="evidence" value="ECO:0007669"/>
    <property type="project" value="InterPro"/>
</dbReference>